<proteinExistence type="predicted"/>
<comment type="caution">
    <text evidence="7">The sequence shown here is derived from an EMBL/GenBank/DDBJ whole genome shotgun (WGS) entry which is preliminary data.</text>
</comment>
<keyword evidence="8" id="KW-1185">Reference proteome</keyword>
<accession>A0A0C2J4N6</accession>
<dbReference type="PROSITE" id="PS50011">
    <property type="entry name" value="PROTEIN_KINASE_DOM"/>
    <property type="match status" value="1"/>
</dbReference>
<dbReference type="Proteomes" id="UP000031575">
    <property type="component" value="Unassembled WGS sequence"/>
</dbReference>
<dbReference type="InterPro" id="IPR011009">
    <property type="entry name" value="Kinase-like_dom_sf"/>
</dbReference>
<dbReference type="InterPro" id="IPR000719">
    <property type="entry name" value="Prot_kinase_dom"/>
</dbReference>
<keyword evidence="3" id="KW-0547">Nucleotide-binding</keyword>
<evidence type="ECO:0000313" key="7">
    <source>
        <dbReference type="EMBL" id="KIH93985.1"/>
    </source>
</evidence>
<dbReference type="Pfam" id="PF00069">
    <property type="entry name" value="Pkinase"/>
    <property type="match status" value="1"/>
</dbReference>
<dbReference type="SUPFAM" id="SSF56112">
    <property type="entry name" value="Protein kinase-like (PK-like)"/>
    <property type="match status" value="1"/>
</dbReference>
<gene>
    <name evidence="7" type="ORF">SPBR_05898</name>
</gene>
<keyword evidence="2" id="KW-0808">Transferase</keyword>
<dbReference type="GeneID" id="63679082"/>
<keyword evidence="5" id="KW-0067">ATP-binding</keyword>
<dbReference type="VEuPathDB" id="FungiDB:SPBR_05898"/>
<evidence type="ECO:0000313" key="8">
    <source>
        <dbReference type="Proteomes" id="UP000031575"/>
    </source>
</evidence>
<sequence length="403" mass="44979">MPKPRSFANEGYKTVDASTAFEEEALPHYTREAFYPARNGDIIHGRYQLGAKMGYGTSSTVWLAQDLQDGTYWAMKIQVNTMPEEYRTSELDVYRHLTVHGSPNHPGKQHICELRDAFELQGPDGSGTHQVLVLTAAGVTLGEYRYRPGNVLSPLMARLAVKQVLLAINYLHSADVIYTDLHADNLLIGVMDQAVFDKIASLEARTPSRRKYVDGTVIHASLGVVDSIGPLALCDMGQARIGPRHEGIAMPAPFRAPEVILGMPWDKKIDMWNVGVLAWNLVEDDILFQLEADESREQSNARHLANMVALLGPPPIEFLNRKTSETSKYWDDQGNWIGSPAVPEGVSFETLAKKLQGNEKTAFVDFVRSLLRWLPEDRPLSVQAFSHPWVQGKSNADEKESNR</sequence>
<dbReference type="SMART" id="SM00220">
    <property type="entry name" value="S_TKc"/>
    <property type="match status" value="1"/>
</dbReference>
<feature type="domain" description="Protein kinase" evidence="6">
    <location>
        <begin position="47"/>
        <end position="390"/>
    </location>
</feature>
<evidence type="ECO:0000256" key="2">
    <source>
        <dbReference type="ARBA" id="ARBA00022679"/>
    </source>
</evidence>
<evidence type="ECO:0000256" key="1">
    <source>
        <dbReference type="ARBA" id="ARBA00022527"/>
    </source>
</evidence>
<evidence type="ECO:0000256" key="3">
    <source>
        <dbReference type="ARBA" id="ARBA00022741"/>
    </source>
</evidence>
<dbReference type="InterPro" id="IPR051175">
    <property type="entry name" value="CLK_kinases"/>
</dbReference>
<dbReference type="Gene3D" id="3.30.200.20">
    <property type="entry name" value="Phosphorylase Kinase, domain 1"/>
    <property type="match status" value="1"/>
</dbReference>
<dbReference type="RefSeq" id="XP_040621995.1">
    <property type="nucleotide sequence ID" value="XM_040764161.1"/>
</dbReference>
<keyword evidence="4 7" id="KW-0418">Kinase</keyword>
<dbReference type="Gene3D" id="1.10.510.10">
    <property type="entry name" value="Transferase(Phosphotransferase) domain 1"/>
    <property type="match status" value="1"/>
</dbReference>
<dbReference type="AlphaFoldDB" id="A0A0C2J4N6"/>
<keyword evidence="1" id="KW-0723">Serine/threonine-protein kinase</keyword>
<protein>
    <submittedName>
        <fullName evidence="7">Protein kinase</fullName>
    </submittedName>
</protein>
<evidence type="ECO:0000256" key="5">
    <source>
        <dbReference type="ARBA" id="ARBA00022840"/>
    </source>
</evidence>
<organism evidence="7 8">
    <name type="scientific">Sporothrix brasiliensis 5110</name>
    <dbReference type="NCBI Taxonomy" id="1398154"/>
    <lineage>
        <taxon>Eukaryota</taxon>
        <taxon>Fungi</taxon>
        <taxon>Dikarya</taxon>
        <taxon>Ascomycota</taxon>
        <taxon>Pezizomycotina</taxon>
        <taxon>Sordariomycetes</taxon>
        <taxon>Sordariomycetidae</taxon>
        <taxon>Ophiostomatales</taxon>
        <taxon>Ophiostomataceae</taxon>
        <taxon>Sporothrix</taxon>
    </lineage>
</organism>
<dbReference type="PANTHER" id="PTHR45646:SF11">
    <property type="entry name" value="SERINE_THREONINE-PROTEIN KINASE DOA"/>
    <property type="match status" value="1"/>
</dbReference>
<dbReference type="GO" id="GO:0043484">
    <property type="term" value="P:regulation of RNA splicing"/>
    <property type="evidence" value="ECO:0007669"/>
    <property type="project" value="TreeGrafter"/>
</dbReference>
<dbReference type="OrthoDB" id="5979581at2759"/>
<reference evidence="7 8" key="1">
    <citation type="journal article" date="2014" name="BMC Genomics">
        <title>Comparative genomics of the major fungal agents of human and animal Sporotrichosis: Sporothrix schenckii and Sporothrix brasiliensis.</title>
        <authorList>
            <person name="Teixeira M.M."/>
            <person name="de Almeida L.G."/>
            <person name="Kubitschek-Barreira P."/>
            <person name="Alves F.L."/>
            <person name="Kioshima E.S."/>
            <person name="Abadio A.K."/>
            <person name="Fernandes L."/>
            <person name="Derengowski L.S."/>
            <person name="Ferreira K.S."/>
            <person name="Souza R.C."/>
            <person name="Ruiz J.C."/>
            <person name="de Andrade N.C."/>
            <person name="Paes H.C."/>
            <person name="Nicola A.M."/>
            <person name="Albuquerque P."/>
            <person name="Gerber A.L."/>
            <person name="Martins V.P."/>
            <person name="Peconick L.D."/>
            <person name="Neto A.V."/>
            <person name="Chaucanez C.B."/>
            <person name="Silva P.A."/>
            <person name="Cunha O.L."/>
            <person name="de Oliveira F.F."/>
            <person name="dos Santos T.C."/>
            <person name="Barros A.L."/>
            <person name="Soares M.A."/>
            <person name="de Oliveira L.M."/>
            <person name="Marini M.M."/>
            <person name="Villalobos-Duno H."/>
            <person name="Cunha M.M."/>
            <person name="de Hoog S."/>
            <person name="da Silveira J.F."/>
            <person name="Henrissat B."/>
            <person name="Nino-Vega G.A."/>
            <person name="Cisalpino P.S."/>
            <person name="Mora-Montes H.M."/>
            <person name="Almeida S.R."/>
            <person name="Stajich J.E."/>
            <person name="Lopes-Bezerra L.M."/>
            <person name="Vasconcelos A.T."/>
            <person name="Felipe M.S."/>
        </authorList>
    </citation>
    <scope>NUCLEOTIDE SEQUENCE [LARGE SCALE GENOMIC DNA]</scope>
    <source>
        <strain evidence="7 8">5110</strain>
    </source>
</reference>
<dbReference type="HOGENOM" id="CLU_000288_81_1_1"/>
<dbReference type="GO" id="GO:0004674">
    <property type="term" value="F:protein serine/threonine kinase activity"/>
    <property type="evidence" value="ECO:0007669"/>
    <property type="project" value="UniProtKB-KW"/>
</dbReference>
<evidence type="ECO:0000259" key="6">
    <source>
        <dbReference type="PROSITE" id="PS50011"/>
    </source>
</evidence>
<dbReference type="PANTHER" id="PTHR45646">
    <property type="entry name" value="SERINE/THREONINE-PROTEIN KINASE DOA-RELATED"/>
    <property type="match status" value="1"/>
</dbReference>
<dbReference type="GO" id="GO:0005634">
    <property type="term" value="C:nucleus"/>
    <property type="evidence" value="ECO:0007669"/>
    <property type="project" value="TreeGrafter"/>
</dbReference>
<dbReference type="GO" id="GO:0005524">
    <property type="term" value="F:ATP binding"/>
    <property type="evidence" value="ECO:0007669"/>
    <property type="project" value="UniProtKB-KW"/>
</dbReference>
<dbReference type="EMBL" id="AWTV01000004">
    <property type="protein sequence ID" value="KIH93985.1"/>
    <property type="molecule type" value="Genomic_DNA"/>
</dbReference>
<evidence type="ECO:0000256" key="4">
    <source>
        <dbReference type="ARBA" id="ARBA00022777"/>
    </source>
</evidence>
<name>A0A0C2J4N6_9PEZI</name>